<feature type="domain" description="L,D-TPase catalytic" evidence="9">
    <location>
        <begin position="131"/>
        <end position="245"/>
    </location>
</feature>
<keyword evidence="2" id="KW-0808">Transferase</keyword>
<dbReference type="PANTHER" id="PTHR30582:SF2">
    <property type="entry name" value="L,D-TRANSPEPTIDASE YCIB-RELATED"/>
    <property type="match status" value="1"/>
</dbReference>
<comment type="caution">
    <text evidence="10">The sequence shown here is derived from an EMBL/GenBank/DDBJ whole genome shotgun (WGS) entry which is preliminary data.</text>
</comment>
<dbReference type="Pfam" id="PF03734">
    <property type="entry name" value="YkuD"/>
    <property type="match status" value="1"/>
</dbReference>
<dbReference type="InterPro" id="IPR018392">
    <property type="entry name" value="LysM"/>
</dbReference>
<feature type="signal peptide" evidence="7">
    <location>
        <begin position="1"/>
        <end position="18"/>
    </location>
</feature>
<evidence type="ECO:0000259" key="9">
    <source>
        <dbReference type="PROSITE" id="PS52029"/>
    </source>
</evidence>
<dbReference type="CDD" id="cd00118">
    <property type="entry name" value="LysM"/>
    <property type="match status" value="1"/>
</dbReference>
<evidence type="ECO:0000256" key="3">
    <source>
        <dbReference type="ARBA" id="ARBA00022960"/>
    </source>
</evidence>
<dbReference type="Pfam" id="PF01476">
    <property type="entry name" value="LysM"/>
    <property type="match status" value="1"/>
</dbReference>
<dbReference type="Gene3D" id="3.10.350.10">
    <property type="entry name" value="LysM domain"/>
    <property type="match status" value="1"/>
</dbReference>
<feature type="domain" description="LysM" evidence="8">
    <location>
        <begin position="71"/>
        <end position="115"/>
    </location>
</feature>
<dbReference type="PROSITE" id="PS51782">
    <property type="entry name" value="LYSM"/>
    <property type="match status" value="1"/>
</dbReference>
<dbReference type="UniPathway" id="UPA00219"/>
<evidence type="ECO:0000259" key="8">
    <source>
        <dbReference type="PROSITE" id="PS51782"/>
    </source>
</evidence>
<dbReference type="InterPro" id="IPR038063">
    <property type="entry name" value="Transpep_catalytic_dom"/>
</dbReference>
<proteinExistence type="predicted"/>
<organism evidence="10 11">
    <name type="scientific">Candidatus Collierbacteria bacterium GW2011_GWC2_43_12</name>
    <dbReference type="NCBI Taxonomy" id="1618390"/>
    <lineage>
        <taxon>Bacteria</taxon>
        <taxon>Candidatus Collieribacteriota</taxon>
    </lineage>
</organism>
<sequence>MSRIQSYLIILSIFILSACNFSESATELTSTPTSTVTPRKIAILQTSSIIPATSTPVVISPTPTPLADEPIFYTVKLGDTLEAIAAQFNIDMYGLARANNLTDVNFITVGQKLLIATAPITAPASTISEGKQIVVVLSTQRTYAYEDGILLKEFIVSTGVADFPTVTGLYSIQTKLESTQMTDGVTYDLPNVLWTMYFFRGYGFHGTYWHNNFGVPMSHGCVNMNTDDAKWLFDWAPVGTPVLVLP</sequence>
<dbReference type="Proteomes" id="UP000033980">
    <property type="component" value="Unassembled WGS sequence"/>
</dbReference>
<dbReference type="EMBL" id="LCFK01000011">
    <property type="protein sequence ID" value="KKS94475.1"/>
    <property type="molecule type" value="Genomic_DNA"/>
</dbReference>
<dbReference type="InterPro" id="IPR036779">
    <property type="entry name" value="LysM_dom_sf"/>
</dbReference>
<feature type="active site" description="Nucleophile" evidence="6">
    <location>
        <position position="221"/>
    </location>
</feature>
<dbReference type="SUPFAM" id="SSF141523">
    <property type="entry name" value="L,D-transpeptidase catalytic domain-like"/>
    <property type="match status" value="1"/>
</dbReference>
<name>A0A0G1D969_9BACT</name>
<dbReference type="AlphaFoldDB" id="A0A0G1D969"/>
<evidence type="ECO:0000313" key="11">
    <source>
        <dbReference type="Proteomes" id="UP000033980"/>
    </source>
</evidence>
<dbReference type="InterPro" id="IPR050979">
    <property type="entry name" value="LD-transpeptidase"/>
</dbReference>
<dbReference type="SUPFAM" id="SSF54106">
    <property type="entry name" value="LysM domain"/>
    <property type="match status" value="1"/>
</dbReference>
<dbReference type="GO" id="GO:0016740">
    <property type="term" value="F:transferase activity"/>
    <property type="evidence" value="ECO:0007669"/>
    <property type="project" value="UniProtKB-KW"/>
</dbReference>
<evidence type="ECO:0000256" key="2">
    <source>
        <dbReference type="ARBA" id="ARBA00022679"/>
    </source>
</evidence>
<keyword evidence="4 6" id="KW-0573">Peptidoglycan synthesis</keyword>
<dbReference type="GO" id="GO:0071555">
    <property type="term" value="P:cell wall organization"/>
    <property type="evidence" value="ECO:0007669"/>
    <property type="project" value="UniProtKB-UniRule"/>
</dbReference>
<dbReference type="GO" id="GO:0071972">
    <property type="term" value="F:peptidoglycan L,D-transpeptidase activity"/>
    <property type="evidence" value="ECO:0007669"/>
    <property type="project" value="TreeGrafter"/>
</dbReference>
<dbReference type="Gene3D" id="2.40.440.10">
    <property type="entry name" value="L,D-transpeptidase catalytic domain-like"/>
    <property type="match status" value="1"/>
</dbReference>
<dbReference type="PANTHER" id="PTHR30582">
    <property type="entry name" value="L,D-TRANSPEPTIDASE"/>
    <property type="match status" value="1"/>
</dbReference>
<protein>
    <submittedName>
        <fullName evidence="10">Uncharacterized protein</fullName>
    </submittedName>
</protein>
<evidence type="ECO:0000256" key="4">
    <source>
        <dbReference type="ARBA" id="ARBA00022984"/>
    </source>
</evidence>
<evidence type="ECO:0000256" key="5">
    <source>
        <dbReference type="ARBA" id="ARBA00023316"/>
    </source>
</evidence>
<evidence type="ECO:0000256" key="7">
    <source>
        <dbReference type="SAM" id="SignalP"/>
    </source>
</evidence>
<dbReference type="PROSITE" id="PS51257">
    <property type="entry name" value="PROKAR_LIPOPROTEIN"/>
    <property type="match status" value="1"/>
</dbReference>
<dbReference type="GO" id="GO:0005576">
    <property type="term" value="C:extracellular region"/>
    <property type="evidence" value="ECO:0007669"/>
    <property type="project" value="TreeGrafter"/>
</dbReference>
<dbReference type="InterPro" id="IPR005490">
    <property type="entry name" value="LD_TPept_cat_dom"/>
</dbReference>
<feature type="active site" description="Proton donor/acceptor" evidence="6">
    <location>
        <position position="205"/>
    </location>
</feature>
<comment type="pathway">
    <text evidence="1 6">Cell wall biogenesis; peptidoglycan biosynthesis.</text>
</comment>
<evidence type="ECO:0000256" key="6">
    <source>
        <dbReference type="PROSITE-ProRule" id="PRU01373"/>
    </source>
</evidence>
<dbReference type="SMART" id="SM00257">
    <property type="entry name" value="LysM"/>
    <property type="match status" value="1"/>
</dbReference>
<dbReference type="CDD" id="cd16913">
    <property type="entry name" value="YkuD_like"/>
    <property type="match status" value="1"/>
</dbReference>
<reference evidence="10 11" key="1">
    <citation type="journal article" date="2015" name="Nature">
        <title>rRNA introns, odd ribosomes, and small enigmatic genomes across a large radiation of phyla.</title>
        <authorList>
            <person name="Brown C.T."/>
            <person name="Hug L.A."/>
            <person name="Thomas B.C."/>
            <person name="Sharon I."/>
            <person name="Castelle C.J."/>
            <person name="Singh A."/>
            <person name="Wilkins M.J."/>
            <person name="Williams K.H."/>
            <person name="Banfield J.F."/>
        </authorList>
    </citation>
    <scope>NUCLEOTIDE SEQUENCE [LARGE SCALE GENOMIC DNA]</scope>
</reference>
<feature type="chain" id="PRO_5002536507" evidence="7">
    <location>
        <begin position="19"/>
        <end position="246"/>
    </location>
</feature>
<evidence type="ECO:0000256" key="1">
    <source>
        <dbReference type="ARBA" id="ARBA00004752"/>
    </source>
</evidence>
<dbReference type="GO" id="GO:0018104">
    <property type="term" value="P:peptidoglycan-protein cross-linking"/>
    <property type="evidence" value="ECO:0007669"/>
    <property type="project" value="TreeGrafter"/>
</dbReference>
<gene>
    <name evidence="10" type="ORF">UV68_C0011G0006</name>
</gene>
<dbReference type="PROSITE" id="PS52029">
    <property type="entry name" value="LD_TPASE"/>
    <property type="match status" value="1"/>
</dbReference>
<keyword evidence="5 6" id="KW-0961">Cell wall biogenesis/degradation</keyword>
<accession>A0A0G1D969</accession>
<keyword evidence="3 6" id="KW-0133">Cell shape</keyword>
<evidence type="ECO:0000313" key="10">
    <source>
        <dbReference type="EMBL" id="KKS94475.1"/>
    </source>
</evidence>
<keyword evidence="7" id="KW-0732">Signal</keyword>
<dbReference type="GO" id="GO:0008360">
    <property type="term" value="P:regulation of cell shape"/>
    <property type="evidence" value="ECO:0007669"/>
    <property type="project" value="UniProtKB-UniRule"/>
</dbReference>